<proteinExistence type="predicted"/>
<dbReference type="EC" id="2.3.1.94" evidence="14"/>
<dbReference type="InterPro" id="IPR036736">
    <property type="entry name" value="ACP-like_sf"/>
</dbReference>
<dbReference type="InterPro" id="IPR001227">
    <property type="entry name" value="Ac_transferase_dom_sf"/>
</dbReference>
<dbReference type="Pfam" id="PF16197">
    <property type="entry name" value="KAsynt_C_assoc"/>
    <property type="match status" value="2"/>
</dbReference>
<dbReference type="SUPFAM" id="SSF51735">
    <property type="entry name" value="NAD(P)-binding Rossmann-fold domains"/>
    <property type="match status" value="4"/>
</dbReference>
<dbReference type="InterPro" id="IPR018201">
    <property type="entry name" value="Ketoacyl_synth_AS"/>
</dbReference>
<dbReference type="Pfam" id="PF14765">
    <property type="entry name" value="PS-DH"/>
    <property type="match status" value="2"/>
</dbReference>
<keyword evidence="4" id="KW-0597">Phosphoprotein</keyword>
<dbReference type="SUPFAM" id="SSF47336">
    <property type="entry name" value="ACP-like"/>
    <property type="match status" value="2"/>
</dbReference>
<dbReference type="Gene3D" id="3.10.129.110">
    <property type="entry name" value="Polyketide synthase dehydratase"/>
    <property type="match status" value="2"/>
</dbReference>
<reference evidence="14 15" key="1">
    <citation type="journal article" date="2017" name="Chemistry">
        <title>Isolation, Biosynthesis and Chemical Modifications of Rubterolones A-F: Rare Tropolone Alkaloids from Actinomadura sp. 5-2.</title>
        <authorList>
            <person name="Guo H."/>
            <person name="Benndorf R."/>
            <person name="Leichnitz D."/>
            <person name="Klassen J.L."/>
            <person name="Vollmers J."/>
            <person name="Gorls H."/>
            <person name="Steinacker M."/>
            <person name="Weigel C."/>
            <person name="Dahse H.M."/>
            <person name="Kaster A.K."/>
            <person name="de Beer Z.W."/>
            <person name="Poulsen M."/>
            <person name="Beemelmanns C."/>
        </authorList>
    </citation>
    <scope>NUCLEOTIDE SEQUENCE [LARGE SCALE GENOMIC DNA]</scope>
    <source>
        <strain evidence="14 15">5-2</strain>
    </source>
</reference>
<feature type="domain" description="Ketosynthase family 3 (KS3)" evidence="12">
    <location>
        <begin position="1716"/>
        <end position="2140"/>
    </location>
</feature>
<dbReference type="InterPro" id="IPR036291">
    <property type="entry name" value="NAD(P)-bd_dom_sf"/>
</dbReference>
<dbReference type="PROSITE" id="PS00606">
    <property type="entry name" value="KS3_1"/>
    <property type="match status" value="2"/>
</dbReference>
<protein>
    <submittedName>
        <fullName evidence="14">Erythronolide synthase, modules 3 and 4</fullName>
        <ecNumber evidence="14">2.3.1.94</ecNumber>
    </submittedName>
</protein>
<evidence type="ECO:0000256" key="9">
    <source>
        <dbReference type="PROSITE-ProRule" id="PRU01363"/>
    </source>
</evidence>
<dbReference type="SMART" id="SM00827">
    <property type="entry name" value="PKS_AT"/>
    <property type="match status" value="2"/>
</dbReference>
<feature type="domain" description="Carrier" evidence="11">
    <location>
        <begin position="1622"/>
        <end position="1697"/>
    </location>
</feature>
<feature type="region of interest" description="C-terminal hotdog fold" evidence="9">
    <location>
        <begin position="2724"/>
        <end position="2861"/>
    </location>
</feature>
<dbReference type="GO" id="GO:0004312">
    <property type="term" value="F:fatty acid synthase activity"/>
    <property type="evidence" value="ECO:0007669"/>
    <property type="project" value="TreeGrafter"/>
</dbReference>
<dbReference type="Gene3D" id="3.30.70.3290">
    <property type="match status" value="2"/>
</dbReference>
<evidence type="ECO:0000256" key="4">
    <source>
        <dbReference type="ARBA" id="ARBA00022553"/>
    </source>
</evidence>
<dbReference type="SUPFAM" id="SSF53901">
    <property type="entry name" value="Thiolase-like"/>
    <property type="match status" value="2"/>
</dbReference>
<dbReference type="InterPro" id="IPR055123">
    <property type="entry name" value="SpnB-like_Rossmann"/>
</dbReference>
<dbReference type="InterPro" id="IPR016035">
    <property type="entry name" value="Acyl_Trfase/lysoPLipase"/>
</dbReference>
<dbReference type="SMART" id="SM01294">
    <property type="entry name" value="PKS_PP_betabranch"/>
    <property type="match status" value="2"/>
</dbReference>
<dbReference type="Gene3D" id="3.40.47.10">
    <property type="match status" value="2"/>
</dbReference>
<dbReference type="InterPro" id="IPR009081">
    <property type="entry name" value="PP-bd_ACP"/>
</dbReference>
<dbReference type="SMART" id="SM00822">
    <property type="entry name" value="PKS_KR"/>
    <property type="match status" value="2"/>
</dbReference>
<dbReference type="InterPro" id="IPR014043">
    <property type="entry name" value="Acyl_transferase_dom"/>
</dbReference>
<keyword evidence="8 14" id="KW-0012">Acyltransferase</keyword>
<dbReference type="EMBL" id="MTBP01000005">
    <property type="protein sequence ID" value="POM22541.1"/>
    <property type="molecule type" value="Genomic_DNA"/>
</dbReference>
<dbReference type="RefSeq" id="WP_103566312.1">
    <property type="nucleotide sequence ID" value="NZ_MTBP01000005.1"/>
</dbReference>
<dbReference type="SMART" id="SM00826">
    <property type="entry name" value="PKS_DH"/>
    <property type="match status" value="2"/>
</dbReference>
<evidence type="ECO:0000256" key="3">
    <source>
        <dbReference type="ARBA" id="ARBA00022450"/>
    </source>
</evidence>
<evidence type="ECO:0000313" key="15">
    <source>
        <dbReference type="Proteomes" id="UP000242367"/>
    </source>
</evidence>
<feature type="domain" description="Ketosynthase family 3 (KS3)" evidence="12">
    <location>
        <begin position="33"/>
        <end position="453"/>
    </location>
</feature>
<organism evidence="14 15">
    <name type="scientific">Actinomadura rubteroloni</name>
    <dbReference type="NCBI Taxonomy" id="1926885"/>
    <lineage>
        <taxon>Bacteria</taxon>
        <taxon>Bacillati</taxon>
        <taxon>Actinomycetota</taxon>
        <taxon>Actinomycetes</taxon>
        <taxon>Streptosporangiales</taxon>
        <taxon>Thermomonosporaceae</taxon>
        <taxon>Actinomadura</taxon>
    </lineage>
</organism>
<dbReference type="Pfam" id="PF08659">
    <property type="entry name" value="KR"/>
    <property type="match status" value="2"/>
</dbReference>
<dbReference type="GO" id="GO:0033068">
    <property type="term" value="P:macrolide biosynthetic process"/>
    <property type="evidence" value="ECO:0007669"/>
    <property type="project" value="UniProtKB-ARBA"/>
</dbReference>
<dbReference type="CDD" id="cd00833">
    <property type="entry name" value="PKS"/>
    <property type="match status" value="2"/>
</dbReference>
<dbReference type="GO" id="GO:0031177">
    <property type="term" value="F:phosphopantetheine binding"/>
    <property type="evidence" value="ECO:0007669"/>
    <property type="project" value="InterPro"/>
</dbReference>
<dbReference type="PANTHER" id="PTHR43775:SF51">
    <property type="entry name" value="INACTIVE PHENOLPHTHIOCEROL SYNTHESIS POLYKETIDE SYNTHASE TYPE I PKS1-RELATED"/>
    <property type="match status" value="1"/>
</dbReference>
<dbReference type="PROSITE" id="PS50075">
    <property type="entry name" value="CARRIER"/>
    <property type="match status" value="2"/>
</dbReference>
<dbReference type="Pfam" id="PF00698">
    <property type="entry name" value="Acyl_transf_1"/>
    <property type="match status" value="2"/>
</dbReference>
<dbReference type="InterPro" id="IPR013968">
    <property type="entry name" value="PKS_KR"/>
</dbReference>
<dbReference type="PANTHER" id="PTHR43775">
    <property type="entry name" value="FATTY ACID SYNTHASE"/>
    <property type="match status" value="1"/>
</dbReference>
<dbReference type="InterPro" id="IPR015083">
    <property type="entry name" value="NorB/c/GfsB-D-like_docking"/>
</dbReference>
<comment type="caution">
    <text evidence="14">The sequence shown here is derived from an EMBL/GenBank/DDBJ whole genome shotgun (WGS) entry which is preliminary data.</text>
</comment>
<dbReference type="InterPro" id="IPR049900">
    <property type="entry name" value="PKS_mFAS_DH"/>
</dbReference>
<feature type="region of interest" description="N-terminal hotdog fold" evidence="9">
    <location>
        <begin position="918"/>
        <end position="1044"/>
    </location>
</feature>
<dbReference type="InterPro" id="IPR036299">
    <property type="entry name" value="Polyketide_synth_docking_sf"/>
</dbReference>
<dbReference type="SMART" id="SM00823">
    <property type="entry name" value="PKS_PP"/>
    <property type="match status" value="2"/>
</dbReference>
<dbReference type="CDD" id="cd08956">
    <property type="entry name" value="KR_3_FAS_SDR_x"/>
    <property type="match status" value="2"/>
</dbReference>
<dbReference type="Gene3D" id="3.40.366.10">
    <property type="entry name" value="Malonyl-Coenzyme A Acyl Carrier Protein, domain 2"/>
    <property type="match status" value="2"/>
</dbReference>
<evidence type="ECO:0000259" key="11">
    <source>
        <dbReference type="PROSITE" id="PS50075"/>
    </source>
</evidence>
<dbReference type="Pfam" id="PF02801">
    <property type="entry name" value="Ketoacyl-synt_C"/>
    <property type="match status" value="2"/>
</dbReference>
<keyword evidence="5 14" id="KW-0808">Transferase</keyword>
<dbReference type="SUPFAM" id="SSF52151">
    <property type="entry name" value="FabD/lysophospholipase-like"/>
    <property type="match status" value="2"/>
</dbReference>
<dbReference type="InterPro" id="IPR020807">
    <property type="entry name" value="PKS_DH"/>
</dbReference>
<evidence type="ECO:0000256" key="5">
    <source>
        <dbReference type="ARBA" id="ARBA00022679"/>
    </source>
</evidence>
<dbReference type="Gene3D" id="3.40.50.720">
    <property type="entry name" value="NAD(P)-binding Rossmann-like Domain"/>
    <property type="match status" value="2"/>
</dbReference>
<evidence type="ECO:0000256" key="6">
    <source>
        <dbReference type="ARBA" id="ARBA00023194"/>
    </source>
</evidence>
<evidence type="ECO:0000313" key="14">
    <source>
        <dbReference type="EMBL" id="POM22541.1"/>
    </source>
</evidence>
<feature type="region of interest" description="N-terminal hotdog fold" evidence="9">
    <location>
        <begin position="2593"/>
        <end position="2714"/>
    </location>
</feature>
<dbReference type="SMART" id="SM00825">
    <property type="entry name" value="PKS_KS"/>
    <property type="match status" value="2"/>
</dbReference>
<keyword evidence="7" id="KW-0511">Multifunctional enzyme</keyword>
<evidence type="ECO:0000256" key="2">
    <source>
        <dbReference type="ARBA" id="ARBA00004792"/>
    </source>
</evidence>
<sequence length="3466" mass="361516">MVNEDRLRDYLKRATADLRQARRRLHEAESRASEPIAIVAMSCRFPGDVQFPEQLWRLVHDGGDAVGGLPVDRGWDVDKMYEDEGVTRVVEGGFLSDAADFDASFFGISPREALAMDPQQRVLLEIAWEAFERAGLTPDGLRGSRTGVFTGVIAQEYASRLTKAPAGLGGYFLTGTATSVASGRIAYTFGLEGPAVTVDTACSSSLVTLHLAAQALRNGECDLALAGGATIMSAPSIFAEFSRQGGLAPDGRCKPFAAAADGTGWAEGAGLLLLERLSDAQRNGHPIFAVVRGSAVNQDGASNGLTAPNGPSQQRVIREALANARLAPGDVDAVEAHGTGTTLGDPIEAQALLATYGQNRERPVLLGAIKSNIGHTQAAAGVAGVIKMVEALRNGVVPKVLHVDEPTPQVDWGRGSVRLLTENTPWPETGRPRRAAVSAFGISGTNAHVILEQAPEPEEQAEPAPRPEWHGPVPWPLSARGGAALRESAGRLEHVLAWHPEFDSVDIAYSLLTTRALHDRRAVLLAGDRDEALAALAAYARGESPAVIVEDVPQLEPGRPAFLFPGQGSQRHGMGRELYATYPVFAAALDEVCAHLDEHLDRPLKDVMFADGDAALHETRYTQPALFALGVALYRLVEAWGVVPGHLIGHSIGELTAAHVAGVLDLPDAARLVAARARLMQELPAGGAMLSVRAAEDVVRPLLEDGVSLAAVNGPDATVVSGDAAVVDRVAAALDARGIRTRRLKVSHAFHSPLMDPMLDAFGAVAASVTFGPARIPVVSNLTGAVATDEELSSPDYWTRHVREAVRFHDGVAALRAAGVATFLELGPDTTLSTLVQPGPDEAAVPLLRPSRPEPHTFLTALARTHARGIPVAWTDQFAGTPGTVPLPTYPFQRQRFWIDAPDTVSDATDLGLARSDHPLLRASVTLADGNTTVFTGRLSLRTHPWLADHTVDGITTVPASAITELALEAGRRAGRPRVQDLGLDIPLTFPADGAVQLLITFDVTDEDGLRPVFVHSRPEAADADDEPWTRHATGTLAAVWPVVPVPTASWPPPDAAPVDVDALYDRLADEGRRPGPLFRPLAAAWRAGDDLFAEAVLPEDADADGYVLHPALFEAALQLAGEGEDAAVLTPREWSGVTVHTTGATAARLRLSPVPGTAGTFALTMTDAAGDLVATADAVRVEAAPAVRRAAPRSLYELRWEPAGPPASVPDGLGGATLFEVEAASDDVPTAVRLATHRALDALRGALDADGPVVVVTRGAVAAGPGERVRDLPGAAVWGLVRSAQNEHPGRFVLVDLDDAPASRDAVAAVLASGLTQAAVRDGQLLLPRLARLTPEDAAPPALDGTVLVTGATGTLGALVARHLVAERGVRSLLLVSRRGRDAEGALELEAELTAQGADVTVAACDIADRTALGTLLAGVDLAAVYHVAGALDDATLTSLTPERIDTALRPKVDGAWNLHELTRDRDLAAFVLFSSVAGVIGNPGQGNYAAGNAFLDALGAVRAADGLPATSLAWGLWDPVSAMTGRLSDGDRGRIGRGGVAPLTAEEGLALLDLAVAQNRPALVPVRLDTSVLRAQAAEGKLSPLLHGLVPAPLRRAAASPADTSLAAELAGLDDAARDRALIELVRDHVVAVLGHSGADAVEVARPFNEIGFDSLTGVELRNRLSAATGLRLPSTLIFDHPTPVALARHLRDELVGAADAVPAGHRAAPGTADEPIAIVAMSCRFPGGADTPEALWRVLSEGVDTVGGLPENRNWDIDGLYDPDPDKSGKFYVNTGAFLYEAGEFDPEFFGISPREALAMEPQQRILLETAWEAFERAGLTAEALRGSRTGVFTGVIAQSYVPGLHASLSGGEGYFMTGNTTSVASGRISYTFGLEGPAVTVDTACSSSLVALHLAAQALRNGECDRALAGGVTVLASPGIFIEFSRQRGLAPDGRCKAFADGADGTGWGEGAGLLVLERLSEARRAGHPVLAVLRGTAINQDGASNGLTAPNGPSQQRVIRAALASAGLDAAEVDAVEAHGTGTKLGDPIEAQALLATYGREREEPLWLGSIKSNIGHTQAAAGVAGVIKMILAMRHGVLPKTLHVDAPTGEVDWTAGSVALLTENTPWPQTGRPRRSAVSSFGISGTNAHVILESADAEEPAPADHDDSHDGPVALPLSARTERALRDQAGRLRDALAGTAPAAVAHALATTREAFDHRAVVIGAGRADLADRLAALAAGGEPGQVVTGTVGNPGKTVFVFPGQGSQWAGMAADLYATNAVFRDHLDACVRALSPYVTWDPTDLSALESVDTVQPALWAIMVSLAHLWQHSGVRPDAVIGHSQGEIAAAYIAGALTLEDAAAVVALRSKTLTIITGDTTMASIPLAADAVDLPDGAYVAAYNGPNQTVISGDATALRELVENYQEQGVQARLVPVDYASHSPYVEPLKDDLLKALKDIRPAEAKIPFYSTLHNAFIDTTTLTGEYWYENLRHPVQLHQAVEHLVRTGHRTFIESSPHPVLTYPLQQISEDLTALHTLRRDKGDDVQYLTALASAHVHGVAIDWPTVLGTAGTGRVDLPTYAFQRRHFWLDAPTSTGDPAEIGLDAAEHPLLGAAVSLAAGEGSVFTGRLSARTQPWLADHAVGEAVLLPGTAFVDLALHAGRQTGHEHVDELTLHAPLILPESGALQVQVTVGAPDGDAADVSVHARPDADAPWTLHATGRLTAAPPEEPPALAWPPAGTQIPVDGLYERLAEFGYGYGPVFQGLRAAWRDGDDLYAEVAVPEGTPDGFGIHPALLDACLHVLLLGGEGDGEGGGVRLPFSWGGVTLHAAGATSVRARLSKAEGDAVALALTDASGAPVASVRSLAVRPVAPEQLAPPAGDRDALLALDWTAAATPAPLAPGAYTVVADLAELDAVPDVVVLTPAPSGGDVPAAVRATTIAVMEALQAFVTDERFAAARLVVLTRGAVAAAPGEAPDVTTAPVWGLLRSAQNENPGRFTLLDTDDADASRAALATALASDEPQLALRGGALLVPRLARRDAVPAEPAGLSAGTVLVTGATGTIGGLVAKRLVTGQGVRDLLLVSRSGRAAAGAAEIEAELTGLGATVEIAACDTADRAALAALLDGRTISAVVHAAGALDDGVLTSLTPERLETVLRPKVDAAWNLHELVGADAAAFVLFSSASATLGNPGQSNYAAANTFLDALAERRRADGLPGTSVVWGHWAEASGMTGHLGHADLARMSRGGIAPLTNEQGLALFDAALADARPVVVAARLAPAALRARAAEGQLPPLLRGLVRVPVRTAAAASDGPGLAERLAGLELPERHRLLLDLVRGSVATVLGHSGAESVDAGRAFKELGFDSLTAVELRNRLNTASGLRLPATLVFDHPTPAAIADLLERRLVPEEVSAAERLLTELDRLEDELTRVESDADAEARARITARLQALARGWTGDAAGDAADRIEAASTDEIFDLIDNELGVS</sequence>
<gene>
    <name evidence="14" type="primary">eryA_3</name>
    <name evidence="14" type="ORF">BTM25_54910</name>
</gene>
<dbReference type="GO" id="GO:0006633">
    <property type="term" value="P:fatty acid biosynthetic process"/>
    <property type="evidence" value="ECO:0007669"/>
    <property type="project" value="InterPro"/>
</dbReference>
<name>A0A2P4UBW6_9ACTN</name>
<dbReference type="FunFam" id="3.40.47.10:FF:000019">
    <property type="entry name" value="Polyketide synthase type I"/>
    <property type="match status" value="2"/>
</dbReference>
<dbReference type="Pfam" id="PF00109">
    <property type="entry name" value="ketoacyl-synt"/>
    <property type="match status" value="2"/>
</dbReference>
<evidence type="ECO:0000256" key="1">
    <source>
        <dbReference type="ARBA" id="ARBA00001957"/>
    </source>
</evidence>
<keyword evidence="3" id="KW-0596">Phosphopantetheine</keyword>
<feature type="region of interest" description="C-terminal hotdog fold" evidence="9">
    <location>
        <begin position="1056"/>
        <end position="1191"/>
    </location>
</feature>
<accession>A0A2P4UBW6</accession>
<dbReference type="GO" id="GO:0047879">
    <property type="term" value="F:erythronolide synthase activity"/>
    <property type="evidence" value="ECO:0007669"/>
    <property type="project" value="UniProtKB-EC"/>
</dbReference>
<dbReference type="InterPro" id="IPR042104">
    <property type="entry name" value="PKS_dehydratase_sf"/>
</dbReference>
<dbReference type="Pfam" id="PF22953">
    <property type="entry name" value="SpnB_Rossmann"/>
    <property type="match status" value="2"/>
</dbReference>
<dbReference type="SUPFAM" id="SSF55048">
    <property type="entry name" value="Probable ACP-binding domain of malonyl-CoA ACP transacylase"/>
    <property type="match status" value="2"/>
</dbReference>
<feature type="domain" description="Carrier" evidence="11">
    <location>
        <begin position="3312"/>
        <end position="3387"/>
    </location>
</feature>
<dbReference type="FunFam" id="3.40.366.10:FF:000002">
    <property type="entry name" value="Probable polyketide synthase 2"/>
    <property type="match status" value="1"/>
</dbReference>
<dbReference type="InterPro" id="IPR050091">
    <property type="entry name" value="PKS_NRPS_Biosynth_Enz"/>
</dbReference>
<keyword evidence="10" id="KW-0175">Coiled coil</keyword>
<dbReference type="PROSITE" id="PS52004">
    <property type="entry name" value="KS3_2"/>
    <property type="match status" value="2"/>
</dbReference>
<dbReference type="InterPro" id="IPR014031">
    <property type="entry name" value="Ketoacyl_synth_C"/>
</dbReference>
<evidence type="ECO:0000256" key="10">
    <source>
        <dbReference type="SAM" id="Coils"/>
    </source>
</evidence>
<dbReference type="InterPro" id="IPR020806">
    <property type="entry name" value="PKS_PP-bd"/>
</dbReference>
<dbReference type="PROSITE" id="PS52019">
    <property type="entry name" value="PKS_MFAS_DH"/>
    <property type="match status" value="2"/>
</dbReference>
<evidence type="ECO:0000259" key="12">
    <source>
        <dbReference type="PROSITE" id="PS52004"/>
    </source>
</evidence>
<dbReference type="Pfam" id="PF00550">
    <property type="entry name" value="PP-binding"/>
    <property type="match status" value="2"/>
</dbReference>
<dbReference type="InterPro" id="IPR016039">
    <property type="entry name" value="Thiolase-like"/>
</dbReference>
<evidence type="ECO:0000256" key="8">
    <source>
        <dbReference type="ARBA" id="ARBA00023315"/>
    </source>
</evidence>
<feature type="active site" description="Proton acceptor; for dehydratase activity" evidence="9">
    <location>
        <position position="2625"/>
    </location>
</feature>
<comment type="cofactor">
    <cofactor evidence="1">
        <name>pantetheine 4'-phosphate</name>
        <dbReference type="ChEBI" id="CHEBI:47942"/>
    </cofactor>
</comment>
<dbReference type="Pfam" id="PF21089">
    <property type="entry name" value="PKS_DH_N"/>
    <property type="match status" value="2"/>
</dbReference>
<dbReference type="SUPFAM" id="SSF101173">
    <property type="entry name" value="Docking domain B of the erythromycin polyketide synthase (DEBS)"/>
    <property type="match status" value="1"/>
</dbReference>
<feature type="domain" description="PKS/mFAS DH" evidence="13">
    <location>
        <begin position="918"/>
        <end position="1191"/>
    </location>
</feature>
<dbReference type="InterPro" id="IPR049552">
    <property type="entry name" value="PKS_DH_N"/>
</dbReference>
<dbReference type="Pfam" id="PF08990">
    <property type="entry name" value="Docking"/>
    <property type="match status" value="1"/>
</dbReference>
<feature type="active site" description="Proton donor; for dehydratase activity" evidence="9">
    <location>
        <position position="2782"/>
    </location>
</feature>
<dbReference type="InterPro" id="IPR014030">
    <property type="entry name" value="Ketoacyl_synth_N"/>
</dbReference>
<dbReference type="PROSITE" id="PS00012">
    <property type="entry name" value="PHOSPHOPANTETHEINE"/>
    <property type="match status" value="2"/>
</dbReference>
<feature type="coiled-coil region" evidence="10">
    <location>
        <begin position="4"/>
        <end position="31"/>
    </location>
</feature>
<evidence type="ECO:0000256" key="7">
    <source>
        <dbReference type="ARBA" id="ARBA00023268"/>
    </source>
</evidence>
<dbReference type="FunFam" id="1.10.1200.10:FF:000007">
    <property type="entry name" value="Probable polyketide synthase pks17"/>
    <property type="match status" value="2"/>
</dbReference>
<dbReference type="InterPro" id="IPR032821">
    <property type="entry name" value="PKS_assoc"/>
</dbReference>
<dbReference type="Proteomes" id="UP000242367">
    <property type="component" value="Unassembled WGS sequence"/>
</dbReference>
<dbReference type="GO" id="GO:0004315">
    <property type="term" value="F:3-oxoacyl-[acyl-carrier-protein] synthase activity"/>
    <property type="evidence" value="ECO:0007669"/>
    <property type="project" value="InterPro"/>
</dbReference>
<dbReference type="InterPro" id="IPR006162">
    <property type="entry name" value="Ppantetheine_attach_site"/>
</dbReference>
<feature type="domain" description="PKS/mFAS DH" evidence="13">
    <location>
        <begin position="2593"/>
        <end position="2861"/>
    </location>
</feature>
<dbReference type="InterPro" id="IPR057326">
    <property type="entry name" value="KR_dom"/>
</dbReference>
<keyword evidence="6" id="KW-0045">Antibiotic biosynthesis</keyword>
<dbReference type="InterPro" id="IPR049551">
    <property type="entry name" value="PKS_DH_C"/>
</dbReference>
<dbReference type="InterPro" id="IPR020841">
    <property type="entry name" value="PKS_Beta-ketoAc_synthase_dom"/>
</dbReference>
<keyword evidence="15" id="KW-1185">Reference proteome</keyword>
<comment type="caution">
    <text evidence="9">Lacks conserved residue(s) required for the propagation of feature annotation.</text>
</comment>
<dbReference type="Gene3D" id="1.10.1200.10">
    <property type="entry name" value="ACP-like"/>
    <property type="match status" value="2"/>
</dbReference>
<evidence type="ECO:0000259" key="13">
    <source>
        <dbReference type="PROSITE" id="PS52019"/>
    </source>
</evidence>
<feature type="coiled-coil region" evidence="10">
    <location>
        <begin position="3388"/>
        <end position="3422"/>
    </location>
</feature>
<comment type="pathway">
    <text evidence="2">Antibiotic biosynthesis.</text>
</comment>
<dbReference type="InterPro" id="IPR016036">
    <property type="entry name" value="Malonyl_transacylase_ACP-bd"/>
</dbReference>